<accession>A0A1A8RQX6</accession>
<organism evidence="2">
    <name type="scientific">Nothobranchius rachovii</name>
    <name type="common">bluefin notho</name>
    <dbReference type="NCBI Taxonomy" id="451742"/>
    <lineage>
        <taxon>Eukaryota</taxon>
        <taxon>Metazoa</taxon>
        <taxon>Chordata</taxon>
        <taxon>Craniata</taxon>
        <taxon>Vertebrata</taxon>
        <taxon>Euteleostomi</taxon>
        <taxon>Actinopterygii</taxon>
        <taxon>Neopterygii</taxon>
        <taxon>Teleostei</taxon>
        <taxon>Neoteleostei</taxon>
        <taxon>Acanthomorphata</taxon>
        <taxon>Ovalentaria</taxon>
        <taxon>Atherinomorphae</taxon>
        <taxon>Cyprinodontiformes</taxon>
        <taxon>Nothobranchiidae</taxon>
        <taxon>Nothobranchius</taxon>
    </lineage>
</organism>
<protein>
    <submittedName>
        <fullName evidence="2">Centriolar coiled coil protein 110kDa</fullName>
    </submittedName>
</protein>
<feature type="compositionally biased region" description="Polar residues" evidence="1">
    <location>
        <begin position="9"/>
        <end position="19"/>
    </location>
</feature>
<reference evidence="2" key="1">
    <citation type="submission" date="2016-05" db="EMBL/GenBank/DDBJ databases">
        <authorList>
            <person name="Lavstsen T."/>
            <person name="Jespersen J.S."/>
        </authorList>
    </citation>
    <scope>NUCLEOTIDE SEQUENCE</scope>
    <source>
        <tissue evidence="2">Brain</tissue>
    </source>
</reference>
<feature type="compositionally biased region" description="Basic and acidic residues" evidence="1">
    <location>
        <begin position="38"/>
        <end position="60"/>
    </location>
</feature>
<feature type="compositionally biased region" description="Basic and acidic residues" evidence="1">
    <location>
        <begin position="20"/>
        <end position="31"/>
    </location>
</feature>
<dbReference type="AlphaFoldDB" id="A0A1A8RQX6"/>
<dbReference type="EMBL" id="HAEH01018957">
    <property type="protein sequence ID" value="SBS08495.1"/>
    <property type="molecule type" value="Transcribed_RNA"/>
</dbReference>
<feature type="non-terminal residue" evidence="2">
    <location>
        <position position="1"/>
    </location>
</feature>
<gene>
    <name evidence="2" type="primary">CCP110</name>
</gene>
<name>A0A1A8RQX6_9TELE</name>
<evidence type="ECO:0000256" key="1">
    <source>
        <dbReference type="SAM" id="MobiDB-lite"/>
    </source>
</evidence>
<sequence length="83" mass="9569">RTCRFPQKNEFSVSSNTKITGEEERNHDTEKGFGTAQGRHDKDWTEVYIHSRETSGDETRTVQSKSSETPHERQLLETSMTLP</sequence>
<feature type="region of interest" description="Disordered" evidence="1">
    <location>
        <begin position="1"/>
        <end position="83"/>
    </location>
</feature>
<proteinExistence type="predicted"/>
<reference evidence="2" key="2">
    <citation type="submission" date="2016-06" db="EMBL/GenBank/DDBJ databases">
        <title>The genome of a short-lived fish provides insights into sex chromosome evolution and the genetic control of aging.</title>
        <authorList>
            <person name="Reichwald K."/>
            <person name="Felder M."/>
            <person name="Petzold A."/>
            <person name="Koch P."/>
            <person name="Groth M."/>
            <person name="Platzer M."/>
        </authorList>
    </citation>
    <scope>NUCLEOTIDE SEQUENCE</scope>
    <source>
        <tissue evidence="2">Brain</tissue>
    </source>
</reference>
<evidence type="ECO:0000313" key="2">
    <source>
        <dbReference type="EMBL" id="SBS08495.1"/>
    </source>
</evidence>